<dbReference type="NCBIfam" id="TIGR00936">
    <property type="entry name" value="ahcY"/>
    <property type="match status" value="1"/>
</dbReference>
<dbReference type="SMART" id="SM00996">
    <property type="entry name" value="AdoHcyase"/>
    <property type="match status" value="1"/>
</dbReference>
<comment type="caution">
    <text evidence="12">The sequence shown here is derived from an EMBL/GenBank/DDBJ whole genome shotgun (WGS) entry which is preliminary data.</text>
</comment>
<dbReference type="Proteomes" id="UP000237222">
    <property type="component" value="Unassembled WGS sequence"/>
</dbReference>
<dbReference type="FunFam" id="3.40.50.1480:FF:000006">
    <property type="entry name" value="Adenosylhomocysteinase"/>
    <property type="match status" value="1"/>
</dbReference>
<evidence type="ECO:0000256" key="6">
    <source>
        <dbReference type="HAMAP-Rule" id="MF_00563"/>
    </source>
</evidence>
<dbReference type="PROSITE" id="PS00739">
    <property type="entry name" value="ADOHCYASE_2"/>
    <property type="match status" value="1"/>
</dbReference>
<dbReference type="SUPFAM" id="SSF52283">
    <property type="entry name" value="Formate/glycerate dehydrogenase catalytic domain-like"/>
    <property type="match status" value="1"/>
</dbReference>
<dbReference type="Pfam" id="PF05221">
    <property type="entry name" value="AdoHcyase"/>
    <property type="match status" value="1"/>
</dbReference>
<dbReference type="GO" id="GO:0071269">
    <property type="term" value="P:L-homocysteine biosynthetic process"/>
    <property type="evidence" value="ECO:0007669"/>
    <property type="project" value="UniProtKB-UniRule"/>
</dbReference>
<accession>A0A2S4HKW7</accession>
<dbReference type="InterPro" id="IPR015878">
    <property type="entry name" value="Ado_hCys_hydrolase_NAD-bd"/>
</dbReference>
<dbReference type="Pfam" id="PF00670">
    <property type="entry name" value="AdoHcyase_NAD"/>
    <property type="match status" value="1"/>
</dbReference>
<feature type="binding site" evidence="6 7">
    <location>
        <position position="158"/>
    </location>
    <ligand>
        <name>substrate</name>
    </ligand>
</feature>
<dbReference type="Gene3D" id="3.40.50.720">
    <property type="entry name" value="NAD(P)-binding Rossmann-like Domain"/>
    <property type="match status" value="1"/>
</dbReference>
<evidence type="ECO:0000256" key="9">
    <source>
        <dbReference type="RuleBase" id="RU000548"/>
    </source>
</evidence>
<dbReference type="InterPro" id="IPR036291">
    <property type="entry name" value="NAD(P)-bd_dom_sf"/>
</dbReference>
<evidence type="ECO:0000313" key="12">
    <source>
        <dbReference type="EMBL" id="POP54628.1"/>
    </source>
</evidence>
<name>A0A2S4HKW7_9GAMM</name>
<feature type="binding site" evidence="6 7">
    <location>
        <position position="188"/>
    </location>
    <ligand>
        <name>substrate</name>
    </ligand>
</feature>
<evidence type="ECO:0000256" key="3">
    <source>
        <dbReference type="ARBA" id="ARBA00022563"/>
    </source>
</evidence>
<evidence type="ECO:0000256" key="2">
    <source>
        <dbReference type="ARBA" id="ARBA00022490"/>
    </source>
</evidence>
<feature type="binding site" evidence="6 8">
    <location>
        <position position="245"/>
    </location>
    <ligand>
        <name>NAD(+)</name>
        <dbReference type="ChEBI" id="CHEBI:57540"/>
    </ligand>
</feature>
<dbReference type="EMBL" id="PQGG01000003">
    <property type="protein sequence ID" value="POP54628.1"/>
    <property type="molecule type" value="Genomic_DNA"/>
</dbReference>
<feature type="binding site" evidence="6 7">
    <location>
        <position position="192"/>
    </location>
    <ligand>
        <name>substrate</name>
    </ligand>
</feature>
<dbReference type="GO" id="GO:0033353">
    <property type="term" value="P:S-adenosylmethionine cycle"/>
    <property type="evidence" value="ECO:0007669"/>
    <property type="project" value="TreeGrafter"/>
</dbReference>
<reference evidence="12" key="1">
    <citation type="submission" date="2018-01" db="EMBL/GenBank/DDBJ databases">
        <authorList>
            <person name="Yu X.-D."/>
        </authorList>
    </citation>
    <scope>NUCLEOTIDE SEQUENCE</scope>
    <source>
        <strain evidence="12">ZX-21</strain>
    </source>
</reference>
<dbReference type="UniPathway" id="UPA00314">
    <property type="reaction ID" value="UER00076"/>
</dbReference>
<dbReference type="FunFam" id="3.40.50.1480:FF:000007">
    <property type="entry name" value="Adenosylhomocysteinase"/>
    <property type="match status" value="1"/>
</dbReference>
<dbReference type="OrthoDB" id="9802717at2"/>
<dbReference type="RefSeq" id="WP_103682671.1">
    <property type="nucleotide sequence ID" value="NZ_PQGG01000003.1"/>
</dbReference>
<dbReference type="PIRSF" id="PIRSF001109">
    <property type="entry name" value="Ad_hcy_hydrolase"/>
    <property type="match status" value="1"/>
</dbReference>
<dbReference type="NCBIfam" id="NF004005">
    <property type="entry name" value="PRK05476.2-3"/>
    <property type="match status" value="1"/>
</dbReference>
<organism evidence="12 13">
    <name type="scientific">Zhongshania marina</name>
    <dbReference type="NCBI Taxonomy" id="2304603"/>
    <lineage>
        <taxon>Bacteria</taxon>
        <taxon>Pseudomonadati</taxon>
        <taxon>Pseudomonadota</taxon>
        <taxon>Gammaproteobacteria</taxon>
        <taxon>Cellvibrionales</taxon>
        <taxon>Spongiibacteraceae</taxon>
        <taxon>Zhongshania</taxon>
    </lineage>
</organism>
<comment type="catalytic activity">
    <reaction evidence="6 9">
        <text>S-adenosyl-L-homocysteine + H2O = L-homocysteine + adenosine</text>
        <dbReference type="Rhea" id="RHEA:21708"/>
        <dbReference type="ChEBI" id="CHEBI:15377"/>
        <dbReference type="ChEBI" id="CHEBI:16335"/>
        <dbReference type="ChEBI" id="CHEBI:57856"/>
        <dbReference type="ChEBI" id="CHEBI:58199"/>
        <dbReference type="EC" id="3.13.2.1"/>
    </reaction>
</comment>
<comment type="function">
    <text evidence="6">May play a key role in the regulation of the intracellular concentration of adenosylhomocysteine.</text>
</comment>
<dbReference type="CDD" id="cd00401">
    <property type="entry name" value="SAHH"/>
    <property type="match status" value="1"/>
</dbReference>
<feature type="binding site" evidence="6 7">
    <location>
        <position position="133"/>
    </location>
    <ligand>
        <name>substrate</name>
    </ligand>
</feature>
<feature type="binding site" evidence="8">
    <location>
        <begin position="224"/>
        <end position="229"/>
    </location>
    <ligand>
        <name>NAD(+)</name>
        <dbReference type="ChEBI" id="CHEBI:57540"/>
    </ligand>
</feature>
<feature type="binding site" evidence="6">
    <location>
        <position position="193"/>
    </location>
    <ligand>
        <name>NAD(+)</name>
        <dbReference type="ChEBI" id="CHEBI:57540"/>
    </ligand>
</feature>
<dbReference type="InterPro" id="IPR020082">
    <property type="entry name" value="S-Ado-L-homoCys_hydrolase_CS"/>
</dbReference>
<dbReference type="HAMAP" id="MF_00563">
    <property type="entry name" value="AdoHcyase"/>
    <property type="match status" value="1"/>
</dbReference>
<protein>
    <recommendedName>
        <fullName evidence="6">Adenosylhomocysteinase</fullName>
        <ecNumber evidence="6">3.13.2.1</ecNumber>
    </recommendedName>
    <alternativeName>
        <fullName evidence="6">S-adenosyl-L-homocysteine hydrolase</fullName>
        <shortName evidence="6">AdoHcyase</shortName>
    </alternativeName>
</protein>
<comment type="similarity">
    <text evidence="1 6 10">Belongs to the adenosylhomocysteinase family.</text>
</comment>
<dbReference type="PANTHER" id="PTHR23420">
    <property type="entry name" value="ADENOSYLHOMOCYSTEINASE"/>
    <property type="match status" value="1"/>
</dbReference>
<dbReference type="AlphaFoldDB" id="A0A2S4HKW7"/>
<dbReference type="Gene3D" id="3.40.50.1480">
    <property type="entry name" value="Adenosylhomocysteinase-like"/>
    <property type="match status" value="3"/>
</dbReference>
<dbReference type="GO" id="GO:0004013">
    <property type="term" value="F:adenosylhomocysteinase activity"/>
    <property type="evidence" value="ECO:0007669"/>
    <property type="project" value="UniProtKB-UniRule"/>
</dbReference>
<dbReference type="PROSITE" id="PS00738">
    <property type="entry name" value="ADOHCYASE_1"/>
    <property type="match status" value="1"/>
</dbReference>
<feature type="binding site" evidence="6 7">
    <location>
        <position position="57"/>
    </location>
    <ligand>
        <name>substrate</name>
    </ligand>
</feature>
<dbReference type="EC" id="3.13.2.1" evidence="6"/>
<feature type="binding site" evidence="6 8">
    <location>
        <begin position="159"/>
        <end position="161"/>
    </location>
    <ligand>
        <name>NAD(+)</name>
        <dbReference type="ChEBI" id="CHEBI:57540"/>
    </ligand>
</feature>
<comment type="cofactor">
    <cofactor evidence="6 8 9">
        <name>NAD(+)</name>
        <dbReference type="ChEBI" id="CHEBI:57540"/>
    </cofactor>
    <text evidence="6 8 9">Binds 1 NAD(+) per subunit.</text>
</comment>
<dbReference type="InterPro" id="IPR000043">
    <property type="entry name" value="Adenosylhomocysteinase-like"/>
</dbReference>
<dbReference type="GO" id="GO:0005829">
    <property type="term" value="C:cytosol"/>
    <property type="evidence" value="ECO:0007669"/>
    <property type="project" value="TreeGrafter"/>
</dbReference>
<feature type="binding site" evidence="6 8">
    <location>
        <begin position="315"/>
        <end position="317"/>
    </location>
    <ligand>
        <name>NAD(+)</name>
        <dbReference type="ChEBI" id="CHEBI:57540"/>
    </ligand>
</feature>
<feature type="binding site" evidence="6 8">
    <location>
        <position position="363"/>
    </location>
    <ligand>
        <name>NAD(+)</name>
        <dbReference type="ChEBI" id="CHEBI:57540"/>
    </ligand>
</feature>
<keyword evidence="5 6" id="KW-0520">NAD</keyword>
<evidence type="ECO:0000256" key="1">
    <source>
        <dbReference type="ARBA" id="ARBA00007122"/>
    </source>
</evidence>
<feature type="binding site" evidence="6">
    <location>
        <position position="294"/>
    </location>
    <ligand>
        <name>NAD(+)</name>
        <dbReference type="ChEBI" id="CHEBI:57540"/>
    </ligand>
</feature>
<keyword evidence="2 6" id="KW-0963">Cytoplasm</keyword>
<evidence type="ECO:0000313" key="13">
    <source>
        <dbReference type="Proteomes" id="UP000237222"/>
    </source>
</evidence>
<dbReference type="SUPFAM" id="SSF51735">
    <property type="entry name" value="NAD(P)-binding Rossmann-fold domains"/>
    <property type="match status" value="1"/>
</dbReference>
<comment type="subcellular location">
    <subcellularLocation>
        <location evidence="6">Cytoplasm</location>
    </subcellularLocation>
</comment>
<dbReference type="PANTHER" id="PTHR23420:SF0">
    <property type="entry name" value="ADENOSYLHOMOCYSTEINASE"/>
    <property type="match status" value="1"/>
</dbReference>
<proteinExistence type="inferred from homology"/>
<comment type="pathway">
    <text evidence="6 9">Amino-acid biosynthesis; L-homocysteine biosynthesis; L-homocysteine from S-adenosyl-L-homocysteine: step 1/1.</text>
</comment>
<dbReference type="InterPro" id="IPR042172">
    <property type="entry name" value="Adenosylhomocyst_ase-like_sf"/>
</dbReference>
<dbReference type="GO" id="GO:0006730">
    <property type="term" value="P:one-carbon metabolic process"/>
    <property type="evidence" value="ECO:0007669"/>
    <property type="project" value="UniProtKB-UniRule"/>
</dbReference>
<evidence type="ECO:0000256" key="4">
    <source>
        <dbReference type="ARBA" id="ARBA00022801"/>
    </source>
</evidence>
<evidence type="ECO:0000259" key="11">
    <source>
        <dbReference type="SMART" id="SM00997"/>
    </source>
</evidence>
<feature type="binding site" evidence="6">
    <location>
        <begin position="222"/>
        <end position="227"/>
    </location>
    <ligand>
        <name>NAD(+)</name>
        <dbReference type="ChEBI" id="CHEBI:57540"/>
    </ligand>
</feature>
<evidence type="ECO:0000256" key="8">
    <source>
        <dbReference type="PIRSR" id="PIRSR001109-2"/>
    </source>
</evidence>
<dbReference type="SMART" id="SM00997">
    <property type="entry name" value="AdoHcyase_NAD"/>
    <property type="match status" value="1"/>
</dbReference>
<evidence type="ECO:0000256" key="10">
    <source>
        <dbReference type="RuleBase" id="RU004166"/>
    </source>
</evidence>
<sequence length="457" mass="50048">MTTFTDYKVADISLAAWGRKELSIAEGEMPALMALRNKYGADKPLAGAKILGCIHMTIQTGVLIETLIELGAEVRWSSCNIFSTQDHAAAAIAAAGIPVFAWKGETEEEYEWCLEQTILKDGQPWDANMVLDDGGDLTGLLHQKYPQMMDRIHGITEETTTGVHRLQEMLKKGELKVPAINVNDSVTKSKNDNKYGCRHSLNDAIKRGTDHLLSGKKALVIGYGDVGKGSAQSLRQEGMIVKITEVDPICAMQACMDGYEVVSPYIDGVNDGSEACINSLVLGNTDLLVTTTGNVNVCDSNMLKSLKSGCVVCNIGHFDNEIDTAFMRKNWEWEEVKPQVHLVHRNKANNDHLILLSEGRLVNLGNATGHPSRIMDGSFANQVLAQMYLYERRFADIDASLKTDAITVKVLPKKLDEEVAADMVAGFGGVITKLSKTQADYIGVSVEGPFKPESYKY</sequence>
<feature type="domain" description="S-adenosyl-L-homocysteine hydrolase NAD binding" evidence="11">
    <location>
        <begin position="193"/>
        <end position="369"/>
    </location>
</feature>
<gene>
    <name evidence="6" type="primary">ahcY</name>
    <name evidence="12" type="ORF">C0068_01225</name>
</gene>
<evidence type="ECO:0000256" key="5">
    <source>
        <dbReference type="ARBA" id="ARBA00023027"/>
    </source>
</evidence>
<evidence type="ECO:0000256" key="7">
    <source>
        <dbReference type="PIRSR" id="PIRSR001109-1"/>
    </source>
</evidence>
<feature type="binding site" evidence="8">
    <location>
        <position position="370"/>
    </location>
    <ligand>
        <name>NAD(+)</name>
        <dbReference type="ChEBI" id="CHEBI:57540"/>
    </ligand>
</feature>
<keyword evidence="3 6" id="KW-0554">One-carbon metabolism</keyword>
<keyword evidence="4 6" id="KW-0378">Hydrolase</keyword>